<gene>
    <name evidence="9" type="ORF">GGQ73_003612</name>
</gene>
<evidence type="ECO:0000256" key="6">
    <source>
        <dbReference type="ARBA" id="ARBA00023284"/>
    </source>
</evidence>
<keyword evidence="3 7" id="KW-0732">Signal</keyword>
<reference evidence="9 10" key="1">
    <citation type="submission" date="2020-08" db="EMBL/GenBank/DDBJ databases">
        <title>Genomic Encyclopedia of Type Strains, Phase IV (KMG-IV): sequencing the most valuable type-strain genomes for metagenomic binning, comparative biology and taxonomic classification.</title>
        <authorList>
            <person name="Goeker M."/>
        </authorList>
    </citation>
    <scope>NUCLEOTIDE SEQUENCE [LARGE SCALE GENOMIC DNA]</scope>
    <source>
        <strain evidence="9 10">DSM 26438</strain>
    </source>
</reference>
<evidence type="ECO:0000313" key="9">
    <source>
        <dbReference type="EMBL" id="MBB3947644.1"/>
    </source>
</evidence>
<keyword evidence="4" id="KW-0560">Oxidoreductase</keyword>
<comment type="similarity">
    <text evidence="2">Belongs to the thioredoxin family. DsbA subfamily.</text>
</comment>
<accession>A0A7W6G3K7</accession>
<dbReference type="RefSeq" id="WP_183897244.1">
    <property type="nucleotide sequence ID" value="NZ_JACIDV010000011.1"/>
</dbReference>
<keyword evidence="9" id="KW-0413">Isomerase</keyword>
<evidence type="ECO:0000256" key="3">
    <source>
        <dbReference type="ARBA" id="ARBA00022729"/>
    </source>
</evidence>
<dbReference type="EMBL" id="JACIDV010000011">
    <property type="protein sequence ID" value="MBB3947644.1"/>
    <property type="molecule type" value="Genomic_DNA"/>
</dbReference>
<dbReference type="PROSITE" id="PS51352">
    <property type="entry name" value="THIOREDOXIN_2"/>
    <property type="match status" value="1"/>
</dbReference>
<comment type="caution">
    <text evidence="9">The sequence shown here is derived from an EMBL/GenBank/DDBJ whole genome shotgun (WGS) entry which is preliminary data.</text>
</comment>
<evidence type="ECO:0000256" key="5">
    <source>
        <dbReference type="ARBA" id="ARBA00023157"/>
    </source>
</evidence>
<dbReference type="AlphaFoldDB" id="A0A7W6G3K7"/>
<dbReference type="GO" id="GO:0016491">
    <property type="term" value="F:oxidoreductase activity"/>
    <property type="evidence" value="ECO:0007669"/>
    <property type="project" value="UniProtKB-KW"/>
</dbReference>
<dbReference type="Proteomes" id="UP000565286">
    <property type="component" value="Unassembled WGS sequence"/>
</dbReference>
<dbReference type="InterPro" id="IPR036249">
    <property type="entry name" value="Thioredoxin-like_sf"/>
</dbReference>
<evidence type="ECO:0000256" key="1">
    <source>
        <dbReference type="ARBA" id="ARBA00003565"/>
    </source>
</evidence>
<dbReference type="InterPro" id="IPR013766">
    <property type="entry name" value="Thioredoxin_domain"/>
</dbReference>
<dbReference type="Gene3D" id="3.40.30.10">
    <property type="entry name" value="Glutaredoxin"/>
    <property type="match status" value="1"/>
</dbReference>
<dbReference type="InterPro" id="IPR012336">
    <property type="entry name" value="Thioredoxin-like_fold"/>
</dbReference>
<evidence type="ECO:0000256" key="4">
    <source>
        <dbReference type="ARBA" id="ARBA00023002"/>
    </source>
</evidence>
<comment type="function">
    <text evidence="1">May be required for disulfide bond formation in some proteins.</text>
</comment>
<protein>
    <submittedName>
        <fullName evidence="9">Protein-disulfide isomerase</fullName>
    </submittedName>
</protein>
<name>A0A7W6G3K7_9HYPH</name>
<dbReference type="SUPFAM" id="SSF52833">
    <property type="entry name" value="Thioredoxin-like"/>
    <property type="match status" value="1"/>
</dbReference>
<dbReference type="PANTHER" id="PTHR13887">
    <property type="entry name" value="GLUTATHIONE S-TRANSFERASE KAPPA"/>
    <property type="match status" value="1"/>
</dbReference>
<dbReference type="GO" id="GO:0016853">
    <property type="term" value="F:isomerase activity"/>
    <property type="evidence" value="ECO:0007669"/>
    <property type="project" value="UniProtKB-KW"/>
</dbReference>
<organism evidence="9 10">
    <name type="scientific">Rhizobium skierniewicense</name>
    <dbReference type="NCBI Taxonomy" id="984260"/>
    <lineage>
        <taxon>Bacteria</taxon>
        <taxon>Pseudomonadati</taxon>
        <taxon>Pseudomonadota</taxon>
        <taxon>Alphaproteobacteria</taxon>
        <taxon>Hyphomicrobiales</taxon>
        <taxon>Rhizobiaceae</taxon>
        <taxon>Rhizobium/Agrobacterium group</taxon>
        <taxon>Rhizobium</taxon>
    </lineage>
</organism>
<feature type="signal peptide" evidence="7">
    <location>
        <begin position="1"/>
        <end position="19"/>
    </location>
</feature>
<keyword evidence="5" id="KW-1015">Disulfide bond</keyword>
<dbReference type="Pfam" id="PF13462">
    <property type="entry name" value="Thioredoxin_4"/>
    <property type="match status" value="1"/>
</dbReference>
<keyword evidence="6" id="KW-0676">Redox-active center</keyword>
<dbReference type="PANTHER" id="PTHR13887:SF14">
    <property type="entry name" value="DISULFIDE BOND FORMATION PROTEIN D"/>
    <property type="match status" value="1"/>
</dbReference>
<feature type="domain" description="Thioredoxin" evidence="8">
    <location>
        <begin position="29"/>
        <end position="216"/>
    </location>
</feature>
<sequence length="222" mass="23725">MNRRTLVLASASAAIVIFAGGAALYSGNSTEPTPAPAPVAVSGNDTLVRMHSPVMGPVSAPVTIVEFFDPSCEACRAFYPIVKQMMAQTGSDVRLVLRYTAFHEGSDDAVRILEAARKQNRFQPVLEAILDQQPVWADHGKPDLEKAWQIAASAGLDIEQGRKDAASTSVDKVLAQDMADVKANNVKQTPTFFVNGKPLTEFSPQGLLNLVKAEIDASKTGS</sequence>
<keyword evidence="10" id="KW-1185">Reference proteome</keyword>
<proteinExistence type="inferred from homology"/>
<evidence type="ECO:0000256" key="2">
    <source>
        <dbReference type="ARBA" id="ARBA00005791"/>
    </source>
</evidence>
<evidence type="ECO:0000256" key="7">
    <source>
        <dbReference type="SAM" id="SignalP"/>
    </source>
</evidence>
<evidence type="ECO:0000259" key="8">
    <source>
        <dbReference type="PROSITE" id="PS51352"/>
    </source>
</evidence>
<feature type="chain" id="PRO_5031047140" evidence="7">
    <location>
        <begin position="20"/>
        <end position="222"/>
    </location>
</feature>
<evidence type="ECO:0000313" key="10">
    <source>
        <dbReference type="Proteomes" id="UP000565286"/>
    </source>
</evidence>